<dbReference type="Proteomes" id="UP000052978">
    <property type="component" value="Unassembled WGS sequence"/>
</dbReference>
<evidence type="ECO:0000313" key="2">
    <source>
        <dbReference type="EMBL" id="EPQ16780.1"/>
    </source>
</evidence>
<feature type="region of interest" description="Disordered" evidence="1">
    <location>
        <begin position="84"/>
        <end position="145"/>
    </location>
</feature>
<gene>
    <name evidence="2" type="ORF">D623_10020249</name>
</gene>
<evidence type="ECO:0000256" key="1">
    <source>
        <dbReference type="SAM" id="MobiDB-lite"/>
    </source>
</evidence>
<feature type="region of interest" description="Disordered" evidence="1">
    <location>
        <begin position="32"/>
        <end position="59"/>
    </location>
</feature>
<evidence type="ECO:0000313" key="3">
    <source>
        <dbReference type="Proteomes" id="UP000052978"/>
    </source>
</evidence>
<organism evidence="2 3">
    <name type="scientific">Myotis brandtii</name>
    <name type="common">Brandt's bat</name>
    <dbReference type="NCBI Taxonomy" id="109478"/>
    <lineage>
        <taxon>Eukaryota</taxon>
        <taxon>Metazoa</taxon>
        <taxon>Chordata</taxon>
        <taxon>Craniata</taxon>
        <taxon>Vertebrata</taxon>
        <taxon>Euteleostomi</taxon>
        <taxon>Mammalia</taxon>
        <taxon>Eutheria</taxon>
        <taxon>Laurasiatheria</taxon>
        <taxon>Chiroptera</taxon>
        <taxon>Yangochiroptera</taxon>
        <taxon>Vespertilionidae</taxon>
        <taxon>Myotis</taxon>
    </lineage>
</organism>
<keyword evidence="3" id="KW-1185">Reference proteome</keyword>
<reference evidence="2 3" key="1">
    <citation type="journal article" date="2013" name="Nat. Commun.">
        <title>Genome analysis reveals insights into physiology and longevity of the Brandt's bat Myotis brandtii.</title>
        <authorList>
            <person name="Seim I."/>
            <person name="Fang X."/>
            <person name="Xiong Z."/>
            <person name="Lobanov A.V."/>
            <person name="Huang Z."/>
            <person name="Ma S."/>
            <person name="Feng Y."/>
            <person name="Turanov A.A."/>
            <person name="Zhu Y."/>
            <person name="Lenz T.L."/>
            <person name="Gerashchenko M.V."/>
            <person name="Fan D."/>
            <person name="Hee Yim S."/>
            <person name="Yao X."/>
            <person name="Jordan D."/>
            <person name="Xiong Y."/>
            <person name="Ma Y."/>
            <person name="Lyapunov A.N."/>
            <person name="Chen G."/>
            <person name="Kulakova O.I."/>
            <person name="Sun Y."/>
            <person name="Lee S.G."/>
            <person name="Bronson R.T."/>
            <person name="Moskalev A.A."/>
            <person name="Sunyaev S.R."/>
            <person name="Zhang G."/>
            <person name="Krogh A."/>
            <person name="Wang J."/>
            <person name="Gladyshev V.N."/>
        </authorList>
    </citation>
    <scope>NUCLEOTIDE SEQUENCE [LARGE SCALE GENOMIC DNA]</scope>
</reference>
<sequence>METEVTVTVHLWFICGASLPVHLGPAETQRRGVSLASPAPRPASWANGRPGNQVVPPTGDSEQRLLCQWLQYHLVGDSLLRSQRTPLYSPPAATQADSRDPGLPPIKSGVSLRRGNPAASSDLSPTGALPPATRPEATEPLPGIV</sequence>
<name>S7NJL3_MYOBR</name>
<protein>
    <submittedName>
        <fullName evidence="2">Uncharacterized protein</fullName>
    </submittedName>
</protein>
<proteinExistence type="predicted"/>
<dbReference type="EMBL" id="KE164302">
    <property type="protein sequence ID" value="EPQ16780.1"/>
    <property type="molecule type" value="Genomic_DNA"/>
</dbReference>
<dbReference type="AlphaFoldDB" id="S7NJL3"/>
<accession>S7NJL3</accession>